<keyword evidence="2" id="KW-1185">Reference proteome</keyword>
<organism evidence="1 2">
    <name type="scientific">Alicyclobacillus macrosporangiidus</name>
    <dbReference type="NCBI Taxonomy" id="392015"/>
    <lineage>
        <taxon>Bacteria</taxon>
        <taxon>Bacillati</taxon>
        <taxon>Bacillota</taxon>
        <taxon>Bacilli</taxon>
        <taxon>Bacillales</taxon>
        <taxon>Alicyclobacillaceae</taxon>
        <taxon>Alicyclobacillus</taxon>
    </lineage>
</organism>
<dbReference type="STRING" id="392015.SAMN05421543_101481"/>
<dbReference type="RefSeq" id="WP_074949123.1">
    <property type="nucleotide sequence ID" value="NZ_FPBV01000001.1"/>
</dbReference>
<accession>A0A1I7FW76</accession>
<proteinExistence type="predicted"/>
<dbReference type="Proteomes" id="UP000183508">
    <property type="component" value="Unassembled WGS sequence"/>
</dbReference>
<dbReference type="OrthoDB" id="9896149at2"/>
<gene>
    <name evidence="1" type="ORF">SAMN05421543_101481</name>
</gene>
<reference evidence="2" key="1">
    <citation type="submission" date="2016-10" db="EMBL/GenBank/DDBJ databases">
        <authorList>
            <person name="Varghese N."/>
        </authorList>
    </citation>
    <scope>NUCLEOTIDE SEQUENCE [LARGE SCALE GENOMIC DNA]</scope>
    <source>
        <strain evidence="2">DSM 17980</strain>
    </source>
</reference>
<sequence length="134" mass="14772">MSLRRAVILTLKQVPGLAAVYQAYLAPSNAPRPYATVKIVPGVGSSRIWYAGTQEIEVRLYGNQTSFHALDTLERSVIAALHGRTITDTMDNPPTKYETELVPQAGMDFVEPENELIGRLVIFRAASLIERGTE</sequence>
<dbReference type="AlphaFoldDB" id="A0A1I7FW76"/>
<evidence type="ECO:0008006" key="3">
    <source>
        <dbReference type="Google" id="ProtNLM"/>
    </source>
</evidence>
<evidence type="ECO:0000313" key="2">
    <source>
        <dbReference type="Proteomes" id="UP000183508"/>
    </source>
</evidence>
<evidence type="ECO:0000313" key="1">
    <source>
        <dbReference type="EMBL" id="SFU40403.1"/>
    </source>
</evidence>
<protein>
    <recommendedName>
        <fullName evidence="3">DUF3168 domain-containing protein</fullName>
    </recommendedName>
</protein>
<name>A0A1I7FW76_9BACL</name>
<dbReference type="EMBL" id="FPBV01000001">
    <property type="protein sequence ID" value="SFU40403.1"/>
    <property type="molecule type" value="Genomic_DNA"/>
</dbReference>